<evidence type="ECO:0000256" key="3">
    <source>
        <dbReference type="ARBA" id="ARBA00061679"/>
    </source>
</evidence>
<dbReference type="Pfam" id="PF04362">
    <property type="entry name" value="Iron_traffic"/>
    <property type="match status" value="1"/>
</dbReference>
<dbReference type="AlphaFoldDB" id="U3U975"/>
<comment type="function">
    <text evidence="2">Could be a mediator in iron transactions between iron acquisition and iron-requiring processes, such as synthesis and/or repair of Fe-S clusters in biosynthetic enzymes. Necessary to maintain high levels of aconitase under oxidative stress.</text>
</comment>
<dbReference type="OrthoDB" id="9804318at2"/>
<sequence>MKRTIFCRYLQCNAEGQDFQIYPGQLGKRIYNEISKQAWKKWIVQQTILINERHLNMLHLEDQKFLEQEMINFLFKEETVYN</sequence>
<gene>
    <name evidence="6" type="ORF">HHS_03230</name>
</gene>
<dbReference type="STRING" id="1235990.BMSBPS_0795"/>
<dbReference type="RefSeq" id="WP_022564312.1">
    <property type="nucleotide sequence ID" value="NZ_CP010907.1"/>
</dbReference>
<protein>
    <recommendedName>
        <fullName evidence="4 5">Probable Fe(2+)-trafficking protein</fullName>
    </recommendedName>
</protein>
<dbReference type="PATRIC" id="fig|1235990.3.peg.322"/>
<dbReference type="SUPFAM" id="SSF111148">
    <property type="entry name" value="YggX-like"/>
    <property type="match status" value="1"/>
</dbReference>
<dbReference type="KEGG" id="pck:BMSBPS_0795"/>
<dbReference type="HAMAP" id="MF_00686">
    <property type="entry name" value="Fe_traffic_YggX"/>
    <property type="match status" value="1"/>
</dbReference>
<name>U3U975_9GAMM</name>
<dbReference type="PANTHER" id="PTHR36965">
    <property type="entry name" value="FE(2+)-TRAFFICKING PROTEIN-RELATED"/>
    <property type="match status" value="1"/>
</dbReference>
<dbReference type="GO" id="GO:0005506">
    <property type="term" value="F:iron ion binding"/>
    <property type="evidence" value="ECO:0007669"/>
    <property type="project" value="UniProtKB-UniRule"/>
</dbReference>
<dbReference type="EMBL" id="AP012554">
    <property type="protein sequence ID" value="BAO00293.1"/>
    <property type="molecule type" value="Genomic_DNA"/>
</dbReference>
<dbReference type="NCBIfam" id="NF003817">
    <property type="entry name" value="PRK05408.1"/>
    <property type="match status" value="1"/>
</dbReference>
<dbReference type="eggNOG" id="COG2924">
    <property type="taxonomic scope" value="Bacteria"/>
</dbReference>
<dbReference type="KEGG" id="hhs:HHS_03230"/>
<evidence type="ECO:0000256" key="2">
    <source>
        <dbReference type="ARBA" id="ARBA00053793"/>
    </source>
</evidence>
<dbReference type="GO" id="GO:0005829">
    <property type="term" value="C:cytosol"/>
    <property type="evidence" value="ECO:0007669"/>
    <property type="project" value="TreeGrafter"/>
</dbReference>
<dbReference type="PIRSF" id="PIRSF029827">
    <property type="entry name" value="Fe_traffic_YggX"/>
    <property type="match status" value="1"/>
</dbReference>
<accession>U3U975</accession>
<comment type="subunit">
    <text evidence="5">Monomer.</text>
</comment>
<reference evidence="6 7" key="1">
    <citation type="submission" date="2012-10" db="EMBL/GenBank/DDBJ databases">
        <title>Genome sequence of the symbiont of the pentatomidae stink bug Halyomorpha halys.</title>
        <authorList>
            <person name="Kobayashi H."/>
            <person name="Fujii-Muramatsu R."/>
            <person name="Takeishi K."/>
            <person name="Noda H."/>
        </authorList>
    </citation>
    <scope>NUCLEOTIDE SEQUENCE [LARGE SCALE GENOMIC DNA]</scope>
</reference>
<proteinExistence type="inferred from homology"/>
<dbReference type="InterPro" id="IPR036766">
    <property type="entry name" value="Fe_traffick_prot_YggX_sf"/>
</dbReference>
<dbReference type="Proteomes" id="UP000016900">
    <property type="component" value="Chromosome"/>
</dbReference>
<dbReference type="FunFam" id="1.10.3880.10:FF:000001">
    <property type="entry name" value="Probable Fe(2+)-trafficking protein"/>
    <property type="match status" value="1"/>
</dbReference>
<evidence type="ECO:0000256" key="5">
    <source>
        <dbReference type="HAMAP-Rule" id="MF_00686"/>
    </source>
</evidence>
<dbReference type="InterPro" id="IPR007457">
    <property type="entry name" value="Fe_traffick_prot_YggX"/>
</dbReference>
<dbReference type="GO" id="GO:0034599">
    <property type="term" value="P:cellular response to oxidative stress"/>
    <property type="evidence" value="ECO:0007669"/>
    <property type="project" value="TreeGrafter"/>
</dbReference>
<evidence type="ECO:0000313" key="7">
    <source>
        <dbReference type="Proteomes" id="UP000016900"/>
    </source>
</evidence>
<dbReference type="Gene3D" id="1.10.3880.10">
    <property type="entry name" value="Fe(II) trafficking protein YggX"/>
    <property type="match status" value="1"/>
</dbReference>
<evidence type="ECO:0000256" key="4">
    <source>
        <dbReference type="ARBA" id="ARBA00070403"/>
    </source>
</evidence>
<comment type="similarity">
    <text evidence="3 5">Belongs to the Fe(2+)-trafficking protein family.</text>
</comment>
<evidence type="ECO:0000313" key="6">
    <source>
        <dbReference type="EMBL" id="BAO00293.1"/>
    </source>
</evidence>
<evidence type="ECO:0000256" key="1">
    <source>
        <dbReference type="ARBA" id="ARBA00023004"/>
    </source>
</evidence>
<organism evidence="6 7">
    <name type="scientific">Candidatus Pantoea carbekii</name>
    <dbReference type="NCBI Taxonomy" id="1235990"/>
    <lineage>
        <taxon>Bacteria</taxon>
        <taxon>Pseudomonadati</taxon>
        <taxon>Pseudomonadota</taxon>
        <taxon>Gammaproteobacteria</taxon>
        <taxon>Enterobacterales</taxon>
        <taxon>Erwiniaceae</taxon>
        <taxon>Pantoea</taxon>
    </lineage>
</organism>
<keyword evidence="1 5" id="KW-0408">Iron</keyword>
<keyword evidence="7" id="KW-1185">Reference proteome</keyword>
<dbReference type="PANTHER" id="PTHR36965:SF1">
    <property type="entry name" value="FE(2+)-TRAFFICKING PROTEIN-RELATED"/>
    <property type="match status" value="1"/>
</dbReference>